<dbReference type="InterPro" id="IPR011971">
    <property type="entry name" value="CHP02284"/>
</dbReference>
<dbReference type="NCBIfam" id="TIGR02284">
    <property type="entry name" value="PA2169 family four-helix-bundle protein"/>
    <property type="match status" value="1"/>
</dbReference>
<protein>
    <submittedName>
        <fullName evidence="2">PA2169 family four-helix-bundle protein</fullName>
    </submittedName>
</protein>
<accession>A0ABZ1CFG3</accession>
<sequence>MTTTTLTTIDTLNELIQVCRDGAQGFHAAAEAVGDSKLERMLYDLSGQRTRFVGELRQCVLRQNGEPFGSGSLGGAVHRVWMSLRDAISTRNAITILEDCERGEELALSAYRDGLATLVEPDVVQVVRAQAIEVQVSHEQLRTWRYERMCRAS</sequence>
<reference evidence="2 3" key="2">
    <citation type="submission" date="2023-12" db="EMBL/GenBank/DDBJ databases">
        <title>Description of an unclassified Opitutus bacterium of Verrucomicrobiota.</title>
        <authorList>
            <person name="Zhang D.-F."/>
        </authorList>
    </citation>
    <scope>NUCLEOTIDE SEQUENCE [LARGE SCALE GENOMIC DNA]</scope>
    <source>
        <strain evidence="2 3">WL0086</strain>
    </source>
</reference>
<dbReference type="Pfam" id="PF09537">
    <property type="entry name" value="DUF2383"/>
    <property type="match status" value="1"/>
</dbReference>
<keyword evidence="3" id="KW-1185">Reference proteome</keyword>
<dbReference type="InterPro" id="IPR016920">
    <property type="entry name" value="UCP029477"/>
</dbReference>
<gene>
    <name evidence="2" type="ORF">K1X11_011140</name>
</gene>
<dbReference type="EMBL" id="CP139781">
    <property type="protein sequence ID" value="WRQ89963.1"/>
    <property type="molecule type" value="Genomic_DNA"/>
</dbReference>
<dbReference type="InterPro" id="IPR009078">
    <property type="entry name" value="Ferritin-like_SF"/>
</dbReference>
<organism evidence="2 3">
    <name type="scientific">Actomonas aquatica</name>
    <dbReference type="NCBI Taxonomy" id="2866162"/>
    <lineage>
        <taxon>Bacteria</taxon>
        <taxon>Pseudomonadati</taxon>
        <taxon>Verrucomicrobiota</taxon>
        <taxon>Opitutia</taxon>
        <taxon>Opitutales</taxon>
        <taxon>Opitutaceae</taxon>
        <taxon>Actomonas</taxon>
    </lineage>
</organism>
<dbReference type="InterPro" id="IPR012347">
    <property type="entry name" value="Ferritin-like"/>
</dbReference>
<evidence type="ECO:0000313" key="2">
    <source>
        <dbReference type="EMBL" id="WRQ89963.1"/>
    </source>
</evidence>
<dbReference type="Proteomes" id="UP000738431">
    <property type="component" value="Chromosome"/>
</dbReference>
<name>A0ABZ1CFG3_9BACT</name>
<reference evidence="2 3" key="1">
    <citation type="submission" date="2021-08" db="EMBL/GenBank/DDBJ databases">
        <authorList>
            <person name="Zhang D."/>
            <person name="Zhang A."/>
            <person name="Wang L."/>
        </authorList>
    </citation>
    <scope>NUCLEOTIDE SEQUENCE [LARGE SCALE GENOMIC DNA]</scope>
    <source>
        <strain evidence="2 3">WL0086</strain>
    </source>
</reference>
<dbReference type="SUPFAM" id="SSF47240">
    <property type="entry name" value="Ferritin-like"/>
    <property type="match status" value="1"/>
</dbReference>
<dbReference type="RefSeq" id="WP_221032112.1">
    <property type="nucleotide sequence ID" value="NZ_CP139781.1"/>
</dbReference>
<feature type="domain" description="DUF2383" evidence="1">
    <location>
        <begin position="8"/>
        <end position="115"/>
    </location>
</feature>
<dbReference type="PIRSF" id="PIRSF029477">
    <property type="entry name" value="UCP029477"/>
    <property type="match status" value="1"/>
</dbReference>
<dbReference type="Gene3D" id="1.20.1260.10">
    <property type="match status" value="1"/>
</dbReference>
<evidence type="ECO:0000313" key="3">
    <source>
        <dbReference type="Proteomes" id="UP000738431"/>
    </source>
</evidence>
<proteinExistence type="predicted"/>
<evidence type="ECO:0000259" key="1">
    <source>
        <dbReference type="Pfam" id="PF09537"/>
    </source>
</evidence>
<dbReference type="InterPro" id="IPR019052">
    <property type="entry name" value="DUF2383"/>
</dbReference>